<evidence type="ECO:0000256" key="2">
    <source>
        <dbReference type="ARBA" id="ARBA00022695"/>
    </source>
</evidence>
<dbReference type="GO" id="GO:0000166">
    <property type="term" value="F:nucleotide binding"/>
    <property type="evidence" value="ECO:0007669"/>
    <property type="project" value="InterPro"/>
</dbReference>
<dbReference type="RefSeq" id="WP_133527902.1">
    <property type="nucleotide sequence ID" value="NZ_CALCQM010000059.1"/>
</dbReference>
<dbReference type="SUPFAM" id="SSF55347">
    <property type="entry name" value="Glyceraldehyde-3-phosphate dehydrogenase-like, C-terminal domain"/>
    <property type="match status" value="1"/>
</dbReference>
<feature type="domain" description="Cytidyltransferase-like" evidence="4">
    <location>
        <begin position="5"/>
        <end position="125"/>
    </location>
</feature>
<evidence type="ECO:0000313" key="5">
    <source>
        <dbReference type="EMBL" id="TDP58554.1"/>
    </source>
</evidence>
<evidence type="ECO:0000259" key="4">
    <source>
        <dbReference type="Pfam" id="PF01467"/>
    </source>
</evidence>
<keyword evidence="1 5" id="KW-0808">Transferase</keyword>
<dbReference type="Proteomes" id="UP000295500">
    <property type="component" value="Unassembled WGS sequence"/>
</dbReference>
<dbReference type="InterPro" id="IPR036291">
    <property type="entry name" value="NAD(P)-bd_dom_sf"/>
</dbReference>
<comment type="caution">
    <text evidence="5">The sequence shown here is derived from an EMBL/GenBank/DDBJ whole genome shotgun (WGS) entry which is preliminary data.</text>
</comment>
<gene>
    <name evidence="5" type="ORF">EV211_10665</name>
</gene>
<dbReference type="SUPFAM" id="SSF51735">
    <property type="entry name" value="NAD(P)-binding Rossmann-fold domains"/>
    <property type="match status" value="1"/>
</dbReference>
<dbReference type="InterPro" id="IPR050385">
    <property type="entry name" value="Archaeal_FAD_synthase"/>
</dbReference>
<evidence type="ECO:0000259" key="3">
    <source>
        <dbReference type="Pfam" id="PF01408"/>
    </source>
</evidence>
<evidence type="ECO:0000256" key="1">
    <source>
        <dbReference type="ARBA" id="ARBA00022679"/>
    </source>
</evidence>
<dbReference type="EMBL" id="SNXO01000006">
    <property type="protein sequence ID" value="TDP58554.1"/>
    <property type="molecule type" value="Genomic_DNA"/>
</dbReference>
<keyword evidence="2 5" id="KW-0548">Nucleotidyltransferase</keyword>
<dbReference type="InterPro" id="IPR004821">
    <property type="entry name" value="Cyt_trans-like"/>
</dbReference>
<dbReference type="InterPro" id="IPR014729">
    <property type="entry name" value="Rossmann-like_a/b/a_fold"/>
</dbReference>
<reference evidence="5 6" key="1">
    <citation type="submission" date="2019-03" db="EMBL/GenBank/DDBJ databases">
        <title>Genomic Encyclopedia of Type Strains, Phase IV (KMG-IV): sequencing the most valuable type-strain genomes for metagenomic binning, comparative biology and taxonomic classification.</title>
        <authorList>
            <person name="Goeker M."/>
        </authorList>
    </citation>
    <scope>NUCLEOTIDE SEQUENCE [LARGE SCALE GENOMIC DNA]</scope>
    <source>
        <strain evidence="5 6">DSM 28287</strain>
    </source>
</reference>
<dbReference type="Gene3D" id="3.40.50.620">
    <property type="entry name" value="HUPs"/>
    <property type="match status" value="1"/>
</dbReference>
<evidence type="ECO:0000313" key="6">
    <source>
        <dbReference type="Proteomes" id="UP000295500"/>
    </source>
</evidence>
<keyword evidence="6" id="KW-1185">Reference proteome</keyword>
<dbReference type="SUPFAM" id="SSF52374">
    <property type="entry name" value="Nucleotidylyl transferase"/>
    <property type="match status" value="1"/>
</dbReference>
<proteinExistence type="predicted"/>
<protein>
    <submittedName>
        <fullName evidence="5">Glycerol-3-phosphate cytidylyltransferase</fullName>
    </submittedName>
</protein>
<dbReference type="InterPro" id="IPR000683">
    <property type="entry name" value="Gfo/Idh/MocA-like_OxRdtase_N"/>
</dbReference>
<dbReference type="GO" id="GO:0016779">
    <property type="term" value="F:nucleotidyltransferase activity"/>
    <property type="evidence" value="ECO:0007669"/>
    <property type="project" value="UniProtKB-KW"/>
</dbReference>
<organism evidence="5 6">
    <name type="scientific">Aminicella lysinilytica</name>
    <dbReference type="NCBI Taxonomy" id="433323"/>
    <lineage>
        <taxon>Bacteria</taxon>
        <taxon>Bacillati</taxon>
        <taxon>Bacillota</taxon>
        <taxon>Clostridia</taxon>
        <taxon>Peptostreptococcales</taxon>
        <taxon>Anaerovoracaceae</taxon>
        <taxon>Aminicella</taxon>
    </lineage>
</organism>
<dbReference type="NCBIfam" id="TIGR00125">
    <property type="entry name" value="cyt_tran_rel"/>
    <property type="match status" value="1"/>
</dbReference>
<dbReference type="OrthoDB" id="9802794at2"/>
<dbReference type="PANTHER" id="PTHR43793:SF1">
    <property type="entry name" value="FAD SYNTHASE"/>
    <property type="match status" value="1"/>
</dbReference>
<dbReference type="PANTHER" id="PTHR43793">
    <property type="entry name" value="FAD SYNTHASE"/>
    <property type="match status" value="1"/>
</dbReference>
<sequence length="432" mass="49735">MKTVITYGTFDLFHKGHYNILKRAKEEGDYLIVGVTGERYDTERGKLSVKDSLATRIENVRKTGFADKIIVEEYLGQKIPDIIKYNVDVLVIGSDWKGKFDHLNKYCQVKYLERTKDISSTQLREEMQTFKFGIATDDLYDNDNVTEPKHVSGIHVESVFSPDKKTADEFCSEYELYKGYTDYDEFLKSVDIVYVKVKREERAKYVERALLQGKHIVVDPPCTLSLEEDHRLNKLAAEHHVLLLNNLPTIYLQAFGQLLWMARGNLIGDLVSIKMSIAKESFDPRYDLDFYDIAYYPMCVAVKILGYDYTSCDKKLVRDEDGNINYAMINVNYENAVASAEISMDPEVTGGMTIIGTTGTIIVPEDWWRVGYFKLKTNGENSYKRYCFNFEGNGFRYLIQALLGMIRSDEPNSERITDEESDAIIELLNDIR</sequence>
<dbReference type="Pfam" id="PF01467">
    <property type="entry name" value="CTP_transf_like"/>
    <property type="match status" value="1"/>
</dbReference>
<feature type="domain" description="Gfo/Idh/MocA-like oxidoreductase N-terminal" evidence="3">
    <location>
        <begin position="152"/>
        <end position="244"/>
    </location>
</feature>
<name>A0A4R6Q7P3_9FIRM</name>
<dbReference type="Pfam" id="PF01408">
    <property type="entry name" value="GFO_IDH_MocA"/>
    <property type="match status" value="1"/>
</dbReference>
<dbReference type="Gene3D" id="3.40.50.720">
    <property type="entry name" value="NAD(P)-binding Rossmann-like Domain"/>
    <property type="match status" value="1"/>
</dbReference>
<dbReference type="AlphaFoldDB" id="A0A4R6Q7P3"/>
<dbReference type="Gene3D" id="3.30.360.10">
    <property type="entry name" value="Dihydrodipicolinate Reductase, domain 2"/>
    <property type="match status" value="1"/>
</dbReference>
<accession>A0A4R6Q7P3</accession>